<proteinExistence type="predicted"/>
<evidence type="ECO:0000313" key="3">
    <source>
        <dbReference type="Proteomes" id="UP000612362"/>
    </source>
</evidence>
<reference evidence="2" key="1">
    <citation type="submission" date="2020-10" db="EMBL/GenBank/DDBJ databases">
        <title>Taxonomic study of unclassified bacteria belonging to the class Ktedonobacteria.</title>
        <authorList>
            <person name="Yabe S."/>
            <person name="Wang C.M."/>
            <person name="Zheng Y."/>
            <person name="Sakai Y."/>
            <person name="Cavaletti L."/>
            <person name="Monciardini P."/>
            <person name="Donadio S."/>
        </authorList>
    </citation>
    <scope>NUCLEOTIDE SEQUENCE</scope>
    <source>
        <strain evidence="2">SOSP1-1</strain>
    </source>
</reference>
<gene>
    <name evidence="2" type="ORF">KSX_95960</name>
</gene>
<dbReference type="Proteomes" id="UP000612362">
    <property type="component" value="Unassembled WGS sequence"/>
</dbReference>
<protein>
    <submittedName>
        <fullName evidence="2">Uncharacterized protein</fullName>
    </submittedName>
</protein>
<name>A0A8J3MZ44_9CHLR</name>
<feature type="region of interest" description="Disordered" evidence="1">
    <location>
        <begin position="579"/>
        <end position="598"/>
    </location>
</feature>
<accession>A0A8J3MZ44</accession>
<keyword evidence="3" id="KW-1185">Reference proteome</keyword>
<dbReference type="EMBL" id="BNJF01000012">
    <property type="protein sequence ID" value="GHO51433.1"/>
    <property type="molecule type" value="Genomic_DNA"/>
</dbReference>
<sequence length="598" mass="68906">MTQEIQLSISSDLDTHLYQVSKFPGTGFWRWINMDWHTNVSPEELDWLKAHGWELVEPRGSRLADIFALHSHLAPSLMLFAHDTPYDFTISGQWVMTNDLTYAEQYPVVLTHQIPVAAHLSEEAVKQIAAPNAMLAGTEALIFNKATADVSLYHLESLGDTGKKLQEEIQSKIIPLPHSLNGLLLSEREKLHRNKAWQQARRAARELAQLYWQHHLDKQHATKHLQDLPCIFPHKTQEGLTLPIIIPAALSVRGALSAFSNGHNGAQPWSPKQQIPSFLIKSASDSALIQYKPEGYTLQGVEDLTKVLWDQVNQLSDIDGDVLLACLAQWMNEHDSEGLVWITSDHILNYRGIQPRQYIDAQGTKRASTHRLEDLQSIHKSMQRISNLFVTTQEWSAEPRTPGKRGRPKKRQLQLQDKLLHIEKRFVDSTAFDDGRNEELAIAWLIRLGKCVPTLSTNTNRQVAYLFQQALIYDPFREKWEKRLARYFMMRLQDFTSQIILCLIQDMLLELGFLIDAKNPDRGRHRFEQALDRLVQDQLIGSWCYQEDIHALPSKKWVQQWQSYHLQVEASPLIKELEDQRRQKISPAKKEKRPHSDV</sequence>
<comment type="caution">
    <text evidence="2">The sequence shown here is derived from an EMBL/GenBank/DDBJ whole genome shotgun (WGS) entry which is preliminary data.</text>
</comment>
<evidence type="ECO:0000256" key="1">
    <source>
        <dbReference type="SAM" id="MobiDB-lite"/>
    </source>
</evidence>
<organism evidence="2 3">
    <name type="scientific">Ktedonospora formicarum</name>
    <dbReference type="NCBI Taxonomy" id="2778364"/>
    <lineage>
        <taxon>Bacteria</taxon>
        <taxon>Bacillati</taxon>
        <taxon>Chloroflexota</taxon>
        <taxon>Ktedonobacteria</taxon>
        <taxon>Ktedonobacterales</taxon>
        <taxon>Ktedonobacteraceae</taxon>
        <taxon>Ktedonospora</taxon>
    </lineage>
</organism>
<dbReference type="AlphaFoldDB" id="A0A8J3MZ44"/>
<dbReference type="RefSeq" id="WP_220200347.1">
    <property type="nucleotide sequence ID" value="NZ_BNJF01000012.1"/>
</dbReference>
<evidence type="ECO:0000313" key="2">
    <source>
        <dbReference type="EMBL" id="GHO51433.1"/>
    </source>
</evidence>